<evidence type="ECO:0000259" key="4">
    <source>
        <dbReference type="PROSITE" id="PS50995"/>
    </source>
</evidence>
<dbReference type="GO" id="GO:0003700">
    <property type="term" value="F:DNA-binding transcription factor activity"/>
    <property type="evidence" value="ECO:0007669"/>
    <property type="project" value="InterPro"/>
</dbReference>
<evidence type="ECO:0000313" key="6">
    <source>
        <dbReference type="Proteomes" id="UP000095255"/>
    </source>
</evidence>
<feature type="domain" description="HTH marR-type" evidence="4">
    <location>
        <begin position="10"/>
        <end position="144"/>
    </location>
</feature>
<dbReference type="PROSITE" id="PS50995">
    <property type="entry name" value="HTH_MARR_2"/>
    <property type="match status" value="1"/>
</dbReference>
<keyword evidence="3" id="KW-0804">Transcription</keyword>
<dbReference type="InterPro" id="IPR036388">
    <property type="entry name" value="WH-like_DNA-bd_sf"/>
</dbReference>
<reference evidence="5 6" key="1">
    <citation type="submission" date="2016-09" db="EMBL/GenBank/DDBJ databases">
        <title>Desulfuribacillus arsenicus sp. nov., an obligately anaerobic, dissimilatory arsenic- and antimonate-reducing bacterium isolated from anoxic sediments.</title>
        <authorList>
            <person name="Abin C.A."/>
            <person name="Hollibaugh J.T."/>
        </authorList>
    </citation>
    <scope>NUCLEOTIDE SEQUENCE [LARGE SCALE GENOMIC DNA]</scope>
    <source>
        <strain evidence="5 6">MLFW-2</strain>
    </source>
</reference>
<organism evidence="5 6">
    <name type="scientific">Desulfuribacillus stibiiarsenatis</name>
    <dbReference type="NCBI Taxonomy" id="1390249"/>
    <lineage>
        <taxon>Bacteria</taxon>
        <taxon>Bacillati</taxon>
        <taxon>Bacillota</taxon>
        <taxon>Desulfuribacillia</taxon>
        <taxon>Desulfuribacillales</taxon>
        <taxon>Desulfuribacillaceae</taxon>
        <taxon>Desulfuribacillus</taxon>
    </lineage>
</organism>
<keyword evidence="1" id="KW-0805">Transcription regulation</keyword>
<dbReference type="InterPro" id="IPR036390">
    <property type="entry name" value="WH_DNA-bd_sf"/>
</dbReference>
<name>A0A1E5L4M5_9FIRM</name>
<keyword evidence="6" id="KW-1185">Reference proteome</keyword>
<gene>
    <name evidence="5" type="ORF">BHU72_05545</name>
</gene>
<dbReference type="STRING" id="1390249.BHU72_05545"/>
<dbReference type="AlphaFoldDB" id="A0A1E5L4M5"/>
<dbReference type="Gene3D" id="1.10.10.10">
    <property type="entry name" value="Winged helix-like DNA-binding domain superfamily/Winged helix DNA-binding domain"/>
    <property type="match status" value="1"/>
</dbReference>
<dbReference type="InterPro" id="IPR000835">
    <property type="entry name" value="HTH_MarR-typ"/>
</dbReference>
<evidence type="ECO:0000256" key="1">
    <source>
        <dbReference type="ARBA" id="ARBA00023015"/>
    </source>
</evidence>
<sequence>MENTDILHMQKHIFGNLFYLRNKLQVIMDQTLAPYDLTTQQWYLLAVMEEFFQTSPTLGELANRMGSSHQNVKQIALKLQGKGFLRMEKDSEDRRTIRIVMTDKSVMMAEQRGAETDIFFNSFFQGFTDKELTDLYHSLLKLSN</sequence>
<dbReference type="OrthoDB" id="1644269at2"/>
<evidence type="ECO:0000313" key="5">
    <source>
        <dbReference type="EMBL" id="OEH85075.1"/>
    </source>
</evidence>
<comment type="caution">
    <text evidence="5">The sequence shown here is derived from an EMBL/GenBank/DDBJ whole genome shotgun (WGS) entry which is preliminary data.</text>
</comment>
<dbReference type="PANTHER" id="PTHR42756">
    <property type="entry name" value="TRANSCRIPTIONAL REGULATOR, MARR"/>
    <property type="match status" value="1"/>
</dbReference>
<dbReference type="SUPFAM" id="SSF46785">
    <property type="entry name" value="Winged helix' DNA-binding domain"/>
    <property type="match status" value="1"/>
</dbReference>
<dbReference type="SMART" id="SM00347">
    <property type="entry name" value="HTH_MARR"/>
    <property type="match status" value="1"/>
</dbReference>
<dbReference type="EMBL" id="MJAT01000033">
    <property type="protein sequence ID" value="OEH85075.1"/>
    <property type="molecule type" value="Genomic_DNA"/>
</dbReference>
<evidence type="ECO:0000256" key="3">
    <source>
        <dbReference type="ARBA" id="ARBA00023163"/>
    </source>
</evidence>
<dbReference type="PANTHER" id="PTHR42756:SF1">
    <property type="entry name" value="TRANSCRIPTIONAL REPRESSOR OF EMRAB OPERON"/>
    <property type="match status" value="1"/>
</dbReference>
<dbReference type="GO" id="GO:0003677">
    <property type="term" value="F:DNA binding"/>
    <property type="evidence" value="ECO:0007669"/>
    <property type="project" value="UniProtKB-KW"/>
</dbReference>
<proteinExistence type="predicted"/>
<protein>
    <recommendedName>
        <fullName evidence="4">HTH marR-type domain-containing protein</fullName>
    </recommendedName>
</protein>
<dbReference type="Proteomes" id="UP000095255">
    <property type="component" value="Unassembled WGS sequence"/>
</dbReference>
<keyword evidence="2" id="KW-0238">DNA-binding</keyword>
<dbReference type="RefSeq" id="WP_069702402.1">
    <property type="nucleotide sequence ID" value="NZ_MJAT01000033.1"/>
</dbReference>
<accession>A0A1E5L4M5</accession>
<evidence type="ECO:0000256" key="2">
    <source>
        <dbReference type="ARBA" id="ARBA00023125"/>
    </source>
</evidence>
<dbReference type="Pfam" id="PF12802">
    <property type="entry name" value="MarR_2"/>
    <property type="match status" value="1"/>
</dbReference>